<evidence type="ECO:0000313" key="2">
    <source>
        <dbReference type="Proteomes" id="UP000233467"/>
    </source>
</evidence>
<accession>A0A2N3J050</accession>
<reference evidence="1 2" key="1">
    <citation type="journal article" date="2017" name="Front. Microbiol.">
        <title>Strong Genomic and Phenotypic Heterogeneity in the Aeromonas sobria Species Complex.</title>
        <authorList>
            <person name="Gauthier J."/>
            <person name="Vincent A.T."/>
            <person name="Charette S.J."/>
            <person name="Derome N."/>
        </authorList>
    </citation>
    <scope>NUCLEOTIDE SEQUENCE [LARGE SCALE GENOMIC DNA]</scope>
    <source>
        <strain evidence="1 2">TM18</strain>
    </source>
</reference>
<sequence length="123" mass="13500">MAESSCTFEGEWLFNYATLGESKTTLILSLAGCQLVIKGEWNHAIDIIYQGTTHNGSGSPFLAPPPTVEIGLVSGVKIIEGQKIADEMFFNEQHQAYISAAISYTLTNSIGNDFISWFELSYL</sequence>
<gene>
    <name evidence="1" type="ORF">CJP16_09815</name>
</gene>
<keyword evidence="2" id="KW-1185">Reference proteome</keyword>
<comment type="caution">
    <text evidence="1">The sequence shown here is derived from an EMBL/GenBank/DDBJ whole genome shotgun (WGS) entry which is preliminary data.</text>
</comment>
<evidence type="ECO:0000313" key="1">
    <source>
        <dbReference type="EMBL" id="PKQ78828.1"/>
    </source>
</evidence>
<proteinExistence type="predicted"/>
<name>A0A2N3J050_AERSO</name>
<dbReference type="EMBL" id="NQMM01000027">
    <property type="protein sequence ID" value="PKQ78828.1"/>
    <property type="molecule type" value="Genomic_DNA"/>
</dbReference>
<protein>
    <submittedName>
        <fullName evidence="1">Uncharacterized protein</fullName>
    </submittedName>
</protein>
<dbReference type="AlphaFoldDB" id="A0A2N3J050"/>
<dbReference type="Proteomes" id="UP000233467">
    <property type="component" value="Unassembled WGS sequence"/>
</dbReference>
<organism evidence="1 2">
    <name type="scientific">Aeromonas sobria</name>
    <dbReference type="NCBI Taxonomy" id="646"/>
    <lineage>
        <taxon>Bacteria</taxon>
        <taxon>Pseudomonadati</taxon>
        <taxon>Pseudomonadota</taxon>
        <taxon>Gammaproteobacteria</taxon>
        <taxon>Aeromonadales</taxon>
        <taxon>Aeromonadaceae</taxon>
        <taxon>Aeromonas</taxon>
    </lineage>
</organism>